<evidence type="ECO:0000313" key="5">
    <source>
        <dbReference type="EMBL" id="AIZ72932.1"/>
    </source>
</evidence>
<comment type="similarity">
    <text evidence="1">Belongs to the guanylate kinase family.</text>
</comment>
<dbReference type="InterPro" id="IPR008144">
    <property type="entry name" value="Guanylate_kin-like_dom"/>
</dbReference>
<dbReference type="GO" id="GO:0004385">
    <property type="term" value="F:GMP kinase activity"/>
    <property type="evidence" value="ECO:0007669"/>
    <property type="project" value="TreeGrafter"/>
</dbReference>
<keyword evidence="3 5" id="KW-0418">Kinase</keyword>
<feature type="domain" description="Guanylate kinase-like" evidence="4">
    <location>
        <begin position="23"/>
        <end position="153"/>
    </location>
</feature>
<organism evidence="5 6">
    <name type="scientific">Vaccinia virus</name>
    <name type="common">VACV</name>
    <name type="synonym">Orthopoxvirus vaccinia</name>
    <dbReference type="NCBI Taxonomy" id="10245"/>
    <lineage>
        <taxon>Viruses</taxon>
        <taxon>Varidnaviria</taxon>
        <taxon>Bamfordvirae</taxon>
        <taxon>Nucleocytoviricota</taxon>
        <taxon>Pokkesviricetes</taxon>
        <taxon>Chitovirales</taxon>
        <taxon>Poxviridae</taxon>
        <taxon>Chordopoxvirinae</taxon>
        <taxon>Orthopoxvirus</taxon>
    </lineage>
</organism>
<reference evidence="5 6" key="2">
    <citation type="journal article" date="2014" name="Oncotarget">
        <title>Apoptin enhances the oncolytic properties of vaccinia virus and modifies mechanisms of tumor regression.</title>
        <authorList>
            <person name="Kochneva G."/>
            <person name="Zonov E."/>
            <person name="Grazhdantseva A."/>
            <person name="Yunusova A."/>
            <person name="Sibolobova G."/>
            <person name="Popov E."/>
            <person name="Taranov O."/>
            <person name="Netesov S."/>
            <person name="Chumakov P."/>
            <person name="Ryabchikova E."/>
        </authorList>
    </citation>
    <scope>NUCLEOTIDE SEQUENCE [LARGE SCALE GENOMIC DNA]</scope>
    <source>
        <strain evidence="5">L-IVP</strain>
    </source>
</reference>
<protein>
    <submittedName>
        <fullName evidence="5">Guanylate kinase</fullName>
    </submittedName>
</protein>
<dbReference type="EMBL" id="KP233807">
    <property type="protein sequence ID" value="AIZ72932.1"/>
    <property type="molecule type" value="Genomic_DNA"/>
</dbReference>
<dbReference type="InterPro" id="IPR008145">
    <property type="entry name" value="GK/Ca_channel_bsu"/>
</dbReference>
<dbReference type="PANTHER" id="PTHR23117">
    <property type="entry name" value="GUANYLATE KINASE-RELATED"/>
    <property type="match status" value="1"/>
</dbReference>
<dbReference type="PANTHER" id="PTHR23117:SF13">
    <property type="entry name" value="GUANYLATE KINASE"/>
    <property type="match status" value="1"/>
</dbReference>
<evidence type="ECO:0000256" key="2">
    <source>
        <dbReference type="ARBA" id="ARBA00022679"/>
    </source>
</evidence>
<dbReference type="SMART" id="SM00072">
    <property type="entry name" value="GuKc"/>
    <property type="match status" value="1"/>
</dbReference>
<accession>A0A0R5TY62</accession>
<evidence type="ECO:0000259" key="4">
    <source>
        <dbReference type="PROSITE" id="PS50052"/>
    </source>
</evidence>
<dbReference type="SUPFAM" id="SSF52540">
    <property type="entry name" value="P-loop containing nucleoside triphosphate hydrolases"/>
    <property type="match status" value="1"/>
</dbReference>
<name>A0A0R5TY62_VACCV</name>
<evidence type="ECO:0000313" key="6">
    <source>
        <dbReference type="Proteomes" id="UP000136774"/>
    </source>
</evidence>
<evidence type="ECO:0000256" key="1">
    <source>
        <dbReference type="ARBA" id="ARBA00005790"/>
    </source>
</evidence>
<dbReference type="Pfam" id="PF00625">
    <property type="entry name" value="Guanylate_kin"/>
    <property type="match status" value="1"/>
</dbReference>
<reference evidence="5 6" key="1">
    <citation type="journal article" date="2013" name="Mol. Biol.">
        <title>Apoptin enhances the oncolytic activity of vaccinia virus in vitro.</title>
        <authorList>
            <person name="Kochneva G.V."/>
            <person name="Babkina I.N."/>
            <person name="Lupan T.A."/>
            <person name="Grazhdantseva A.A."/>
            <person name="Yudin P.V."/>
            <person name="Sivolobova G.F."/>
            <person name="Shvalov A.N."/>
            <person name="Popov E.G."/>
            <person name="Babkin I.V."/>
            <person name="Netesov S.V."/>
            <person name="Chumakov P.M."/>
        </authorList>
    </citation>
    <scope>NUCLEOTIDE SEQUENCE [LARGE SCALE GENOMIC DNA]</scope>
    <source>
        <strain evidence="5">L-IVP</strain>
    </source>
</reference>
<sequence>MGIYLDLWCPIPLDFLVLWNEKVNREAIWKGIAAGNFLEHTEFLGNIYGTSKTAVNTAAINNRICVMDLNIDGVRSLKNTYLMPYSVYIRPTSLKMVETKLRCRNTEANDEIHRRVILAKTDMDEAGEAGLFDTIIIEDDVNLAYSKLIQILQDRIRMYFNTN</sequence>
<gene>
    <name evidence="5" type="primary">188</name>
</gene>
<keyword evidence="2" id="KW-0808">Transferase</keyword>
<dbReference type="Gene3D" id="3.40.50.300">
    <property type="entry name" value="P-loop containing nucleotide triphosphate hydrolases"/>
    <property type="match status" value="1"/>
</dbReference>
<proteinExistence type="inferred from homology"/>
<dbReference type="PROSITE" id="PS50052">
    <property type="entry name" value="GUANYLATE_KINASE_2"/>
    <property type="match status" value="1"/>
</dbReference>
<dbReference type="InterPro" id="IPR027417">
    <property type="entry name" value="P-loop_NTPase"/>
</dbReference>
<dbReference type="Proteomes" id="UP000136774">
    <property type="component" value="Segment"/>
</dbReference>
<evidence type="ECO:0000256" key="3">
    <source>
        <dbReference type="ARBA" id="ARBA00022777"/>
    </source>
</evidence>